<evidence type="ECO:0008006" key="2">
    <source>
        <dbReference type="Google" id="ProtNLM"/>
    </source>
</evidence>
<evidence type="ECO:0000313" key="1">
    <source>
        <dbReference type="EMBL" id="MPM32651.1"/>
    </source>
</evidence>
<dbReference type="AlphaFoldDB" id="A0A644YXT3"/>
<accession>A0A644YXT3</accession>
<sequence>MSAMLRRRSLLATVLMGGVLSACGGSDDPDETTGKAKTTVMVYLVASSLTLPAKLDLENMLKARYGKDVNVVLQIGGGDAPESFPGVNMMELARFQLAAGKLGGDPWSLARMSSEHQPAQVAMNKPETLRDFIQWSAKNFPADQYVLSLWDHGGGPNGGFGSDEALGGGETMSVNEITSAIKDAGVHFELIGFDSCLMASLEVASMLSPYANYLVGSEEVTTGWEWTDVLNHVVDHPNTSGADLGKAIVESYKEFDRTNQDGELGFTAYSVTDLKKIAPVVSALDKAANTLRDAIRTQGLDAWWVIAQARRETVDFQTNIFSTSYDLVDVQSWFHELRRANLLSSALVADFDKAYADALVLVDGGEDEASGLMMYFPRLSTLNTGLQAQYASLGFSSSYRGLISDFVQFARGTQMPRVSIADPQVVAGVVNADVTISYGALKSAKATPWRYFDTGYAVLVNGEVAYSMQHIGGSNNQLRMEQANLWPTVNGQLVSLLPEDGEDGDTFLIPAKSVEDGEGMLYAIKGSDGKLRIKYFVGAQTVSGTMSSMLEVDEGEVFYPIQMNFVTQELQLGDKPLIAPAGDWVVEKTSVTGAGYSLYVGASDLTGQLQWAGKGIALPLAA</sequence>
<dbReference type="PANTHER" id="PTHR37835">
    <property type="entry name" value="ALPHA-CLOSTRIPAIN"/>
    <property type="match status" value="1"/>
</dbReference>
<protein>
    <recommendedName>
        <fullName evidence="2">Clostripain</fullName>
    </recommendedName>
</protein>
<dbReference type="PANTHER" id="PTHR37835:SF1">
    <property type="entry name" value="ALPHA-CLOSTRIPAIN"/>
    <property type="match status" value="1"/>
</dbReference>
<gene>
    <name evidence="1" type="ORF">SDC9_79216</name>
</gene>
<comment type="caution">
    <text evidence="1">The sequence shown here is derived from an EMBL/GenBank/DDBJ whole genome shotgun (WGS) entry which is preliminary data.</text>
</comment>
<reference evidence="1" key="1">
    <citation type="submission" date="2019-08" db="EMBL/GenBank/DDBJ databases">
        <authorList>
            <person name="Kucharzyk K."/>
            <person name="Murdoch R.W."/>
            <person name="Higgins S."/>
            <person name="Loffler F."/>
        </authorList>
    </citation>
    <scope>NUCLEOTIDE SEQUENCE</scope>
</reference>
<dbReference type="Gene3D" id="3.40.50.11970">
    <property type="match status" value="1"/>
</dbReference>
<proteinExistence type="predicted"/>
<dbReference type="Pfam" id="PF03415">
    <property type="entry name" value="Peptidase_C11"/>
    <property type="match status" value="1"/>
</dbReference>
<dbReference type="InterPro" id="IPR005077">
    <property type="entry name" value="Peptidase_C11"/>
</dbReference>
<dbReference type="EMBL" id="VSSQ01006424">
    <property type="protein sequence ID" value="MPM32651.1"/>
    <property type="molecule type" value="Genomic_DNA"/>
</dbReference>
<dbReference type="PROSITE" id="PS51257">
    <property type="entry name" value="PROKAR_LIPOPROTEIN"/>
    <property type="match status" value="1"/>
</dbReference>
<organism evidence="1">
    <name type="scientific">bioreactor metagenome</name>
    <dbReference type="NCBI Taxonomy" id="1076179"/>
    <lineage>
        <taxon>unclassified sequences</taxon>
        <taxon>metagenomes</taxon>
        <taxon>ecological metagenomes</taxon>
    </lineage>
</organism>
<name>A0A644YXT3_9ZZZZ</name>